<evidence type="ECO:0000313" key="4">
    <source>
        <dbReference type="Proteomes" id="UP000324748"/>
    </source>
</evidence>
<sequence length="715" mass="82280">MATFKSNSPKCIAFTRDRAPCPANSAENSKWCPFHEELQGKFLRLYKLHSSMLDSFTRQNSYPGFQIPTVDITLEPTENHSLTHITNQMIPRLEDMDKIDDPNTLRIWYQIARRTWALANRAVLAREHHHSQFYQSGDNSHRHFNAILRRKQELLESLMAGIDQRLFQLTIGEEEADWLLSSKPKKNLTKNDSESEEDSSCTDSVIYDDIDCQEEQKFIESPPTPPSSPTPHEKCHYVSEDPDEKLNRRKKVLVGQLSNYLNFPPEDSAFPDLMIRELREAIRNVFRRIIVRDAGLFVRAKEFNPTPELRSSSCLHGQPDWRGPQYQCPIKDFINSDKLSLKELQRLWGLMKFGKDKIGPELIRNAIADIYRCSLDACGNDESQPPRANHKKSAKIWILGGFVWRKAKDGPLSRTGSDHLYAFVSCAGCMLSTCRTFEEWAGNRRLVAVGGRYPEWAEPKEPPVERLFRCFRIVLCRHNCSAKLSKVEKVVPKSKKLRTVYTETQERHYLHLCMSVVDPRSAKIISALSALTSSFNVYAKRRDTKEVTHKPKHEDDLWCSRVRSGYTAIERKGKRFTPATAFKAAATLFEKNLTSPETAFKHIFEDCWDVLVMDAKAGCFDEFMHSIANVILEISGYESIEAAIKGEEQNDELVQDIYSASAPRIQHTFQPNQQPHSSHEESTQYSLVVHRLRCCRSLFREPICIDEGSQPELWY</sequence>
<evidence type="ECO:0000256" key="1">
    <source>
        <dbReference type="SAM" id="MobiDB-lite"/>
    </source>
</evidence>
<evidence type="ECO:0000313" key="2">
    <source>
        <dbReference type="EMBL" id="KAA1097539.1"/>
    </source>
</evidence>
<dbReference type="Proteomes" id="UP000325313">
    <property type="component" value="Unassembled WGS sequence"/>
</dbReference>
<name>A0A5B0PCG3_PUCGR</name>
<dbReference type="EMBL" id="VSWC01000066">
    <property type="protein sequence ID" value="KAA1097539.1"/>
    <property type="molecule type" value="Genomic_DNA"/>
</dbReference>
<keyword evidence="4" id="KW-1185">Reference proteome</keyword>
<dbReference type="Proteomes" id="UP000324748">
    <property type="component" value="Unassembled WGS sequence"/>
</dbReference>
<organism evidence="2 4">
    <name type="scientific">Puccinia graminis f. sp. tritici</name>
    <dbReference type="NCBI Taxonomy" id="56615"/>
    <lineage>
        <taxon>Eukaryota</taxon>
        <taxon>Fungi</taxon>
        <taxon>Dikarya</taxon>
        <taxon>Basidiomycota</taxon>
        <taxon>Pucciniomycotina</taxon>
        <taxon>Pucciniomycetes</taxon>
        <taxon>Pucciniales</taxon>
        <taxon>Pucciniaceae</taxon>
        <taxon>Puccinia</taxon>
    </lineage>
</organism>
<evidence type="ECO:0000313" key="5">
    <source>
        <dbReference type="Proteomes" id="UP000325313"/>
    </source>
</evidence>
<reference evidence="4 5" key="1">
    <citation type="submission" date="2019-05" db="EMBL/GenBank/DDBJ databases">
        <title>Emergence of the Ug99 lineage of the wheat stem rust pathogen through somatic hybridization.</title>
        <authorList>
            <person name="Li F."/>
            <person name="Upadhyaya N.M."/>
            <person name="Sperschneider J."/>
            <person name="Matny O."/>
            <person name="Nguyen-Phuc H."/>
            <person name="Mago R."/>
            <person name="Raley C."/>
            <person name="Miller M.E."/>
            <person name="Silverstein K.A.T."/>
            <person name="Henningsen E."/>
            <person name="Hirsch C.D."/>
            <person name="Visser B."/>
            <person name="Pretorius Z.A."/>
            <person name="Steffenson B.J."/>
            <person name="Schwessinger B."/>
            <person name="Dodds P.N."/>
            <person name="Figueroa M."/>
        </authorList>
    </citation>
    <scope>NUCLEOTIDE SEQUENCE [LARGE SCALE GENOMIC DNA]</scope>
    <source>
        <strain evidence="2">21-0</strain>
        <strain evidence="3 5">Ug99</strain>
    </source>
</reference>
<dbReference type="EMBL" id="VDEP01000069">
    <property type="protein sequence ID" value="KAA1134090.1"/>
    <property type="molecule type" value="Genomic_DNA"/>
</dbReference>
<gene>
    <name evidence="2" type="ORF">PGT21_010659</name>
    <name evidence="3" type="ORF">PGTUg99_025515</name>
</gene>
<dbReference type="AlphaFoldDB" id="A0A5B0PCG3"/>
<evidence type="ECO:0000313" key="3">
    <source>
        <dbReference type="EMBL" id="KAA1134090.1"/>
    </source>
</evidence>
<dbReference type="OrthoDB" id="10260712at2759"/>
<proteinExistence type="predicted"/>
<protein>
    <submittedName>
        <fullName evidence="2">Uncharacterized protein</fullName>
    </submittedName>
</protein>
<feature type="region of interest" description="Disordered" evidence="1">
    <location>
        <begin position="218"/>
        <end position="243"/>
    </location>
</feature>
<accession>A0A5B0PCG3</accession>
<comment type="caution">
    <text evidence="2">The sequence shown here is derived from an EMBL/GenBank/DDBJ whole genome shotgun (WGS) entry which is preliminary data.</text>
</comment>